<reference evidence="1 2" key="1">
    <citation type="submission" date="2024-04" db="EMBL/GenBank/DDBJ databases">
        <authorList>
            <person name="Fracassetti M."/>
        </authorList>
    </citation>
    <scope>NUCLEOTIDE SEQUENCE [LARGE SCALE GENOMIC DNA]</scope>
</reference>
<protein>
    <submittedName>
        <fullName evidence="1">Uncharacterized protein</fullName>
    </submittedName>
</protein>
<sequence>MIDVLLLLDLDVENVAEKQERSTANPRCRCRRHRTLPLQPSDLSCRQWWRHRDGDGRRLFAVARWTEKMWPRNENEASRTPAATVVVIGPCRYNLQICCTSSIDLSPTQIPNVDFPISPSALLFN</sequence>
<organism evidence="1 2">
    <name type="scientific">Linum trigynum</name>
    <dbReference type="NCBI Taxonomy" id="586398"/>
    <lineage>
        <taxon>Eukaryota</taxon>
        <taxon>Viridiplantae</taxon>
        <taxon>Streptophyta</taxon>
        <taxon>Embryophyta</taxon>
        <taxon>Tracheophyta</taxon>
        <taxon>Spermatophyta</taxon>
        <taxon>Magnoliopsida</taxon>
        <taxon>eudicotyledons</taxon>
        <taxon>Gunneridae</taxon>
        <taxon>Pentapetalae</taxon>
        <taxon>rosids</taxon>
        <taxon>fabids</taxon>
        <taxon>Malpighiales</taxon>
        <taxon>Linaceae</taxon>
        <taxon>Linum</taxon>
    </lineage>
</organism>
<accession>A0AAV2FBU4</accession>
<proteinExistence type="predicted"/>
<keyword evidence="2" id="KW-1185">Reference proteome</keyword>
<gene>
    <name evidence="1" type="ORF">LTRI10_LOCUS35564</name>
</gene>
<evidence type="ECO:0000313" key="1">
    <source>
        <dbReference type="EMBL" id="CAL1395110.1"/>
    </source>
</evidence>
<dbReference type="EMBL" id="OZ034819">
    <property type="protein sequence ID" value="CAL1395110.1"/>
    <property type="molecule type" value="Genomic_DNA"/>
</dbReference>
<dbReference type="AlphaFoldDB" id="A0AAV2FBU4"/>
<dbReference type="Proteomes" id="UP001497516">
    <property type="component" value="Chromosome 6"/>
</dbReference>
<name>A0AAV2FBU4_9ROSI</name>
<evidence type="ECO:0000313" key="2">
    <source>
        <dbReference type="Proteomes" id="UP001497516"/>
    </source>
</evidence>